<dbReference type="STRING" id="158898.SAMN04488548_1342731"/>
<dbReference type="AlphaFoldDB" id="A0A1H2K0Z7"/>
<evidence type="ECO:0000313" key="2">
    <source>
        <dbReference type="Proteomes" id="UP000183180"/>
    </source>
</evidence>
<protein>
    <recommendedName>
        <fullName evidence="3">Ribbon-helix-helix protein, copG family</fullName>
    </recommendedName>
</protein>
<dbReference type="Proteomes" id="UP000183180">
    <property type="component" value="Unassembled WGS sequence"/>
</dbReference>
<evidence type="ECO:0000313" key="1">
    <source>
        <dbReference type="EMBL" id="SDU62360.1"/>
    </source>
</evidence>
<dbReference type="EMBL" id="FNLM01000034">
    <property type="protein sequence ID" value="SDU62360.1"/>
    <property type="molecule type" value="Genomic_DNA"/>
</dbReference>
<dbReference type="SUPFAM" id="SSF47598">
    <property type="entry name" value="Ribbon-helix-helix"/>
    <property type="match status" value="1"/>
</dbReference>
<dbReference type="RefSeq" id="WP_074851236.1">
    <property type="nucleotide sequence ID" value="NZ_FNLM01000034.1"/>
</dbReference>
<dbReference type="GO" id="GO:0006355">
    <property type="term" value="P:regulation of DNA-templated transcription"/>
    <property type="evidence" value="ECO:0007669"/>
    <property type="project" value="InterPro"/>
</dbReference>
<proteinExistence type="predicted"/>
<sequence>MKTLAIRLEDEQHARLSILAKLSGVSLTDTIRDAIESRIATLASDPEIAAKAEALTAEIDREAAEQRDAIATLFGTSKRTTPRGRQTKE</sequence>
<dbReference type="InterPro" id="IPR010985">
    <property type="entry name" value="Ribbon_hlx_hlx"/>
</dbReference>
<dbReference type="OrthoDB" id="4774572at2"/>
<reference evidence="1 2" key="1">
    <citation type="submission" date="2016-10" db="EMBL/GenBank/DDBJ databases">
        <authorList>
            <person name="de Groot N.N."/>
        </authorList>
    </citation>
    <scope>NUCLEOTIDE SEQUENCE [LARGE SCALE GENOMIC DNA]</scope>
    <source>
        <strain evidence="1 2">DSM 44215</strain>
    </source>
</reference>
<evidence type="ECO:0008006" key="3">
    <source>
        <dbReference type="Google" id="ProtNLM"/>
    </source>
</evidence>
<gene>
    <name evidence="1" type="ORF">SAMN04488548_1342731</name>
</gene>
<organism evidence="1 2">
    <name type="scientific">Gordonia westfalica</name>
    <dbReference type="NCBI Taxonomy" id="158898"/>
    <lineage>
        <taxon>Bacteria</taxon>
        <taxon>Bacillati</taxon>
        <taxon>Actinomycetota</taxon>
        <taxon>Actinomycetes</taxon>
        <taxon>Mycobacteriales</taxon>
        <taxon>Gordoniaceae</taxon>
        <taxon>Gordonia</taxon>
    </lineage>
</organism>
<name>A0A1H2K0Z7_9ACTN</name>
<accession>A0A1H2K0Z7</accession>